<dbReference type="InterPro" id="IPR036583">
    <property type="entry name" value="23S_rRNA_IVS_sf"/>
</dbReference>
<dbReference type="Pfam" id="PF05635">
    <property type="entry name" value="23S_rRNA_IVP"/>
    <property type="match status" value="1"/>
</dbReference>
<dbReference type="Proteomes" id="UP000295221">
    <property type="component" value="Unassembled WGS sequence"/>
</dbReference>
<proteinExistence type="predicted"/>
<comment type="caution">
    <text evidence="1">The sequence shown here is derived from an EMBL/GenBank/DDBJ whole genome shotgun (WGS) entry which is preliminary data.</text>
</comment>
<dbReference type="InterPro" id="IPR012657">
    <property type="entry name" value="23S_rRNA-intervening_sequence"/>
</dbReference>
<dbReference type="NCBIfam" id="TIGR02436">
    <property type="entry name" value="four helix bundle protein"/>
    <property type="match status" value="1"/>
</dbReference>
<sequence length="129" mass="14892">MATINRFEDIEAWQLARQLCVEVFKITVSDNFKNDFSLKDQIKRSSGSIMDNIAEGYGRDGNKEFIQFLSYAKGSASEVQSQLYRALDLKYINETTFNEVYNLAKNIKGKITNLMKYLSNSNFRGTKYQ</sequence>
<dbReference type="PANTHER" id="PTHR38471:SF2">
    <property type="entry name" value="FOUR HELIX BUNDLE PROTEIN"/>
    <property type="match status" value="1"/>
</dbReference>
<dbReference type="AlphaFoldDB" id="A0A4R2G9V3"/>
<dbReference type="PANTHER" id="PTHR38471">
    <property type="entry name" value="FOUR HELIX BUNDLE PROTEIN"/>
    <property type="match status" value="1"/>
</dbReference>
<dbReference type="SUPFAM" id="SSF158446">
    <property type="entry name" value="IVS-encoded protein-like"/>
    <property type="match status" value="1"/>
</dbReference>
<dbReference type="CDD" id="cd16377">
    <property type="entry name" value="23S_rRNA_IVP_like"/>
    <property type="match status" value="1"/>
</dbReference>
<dbReference type="OrthoDB" id="9811959at2"/>
<gene>
    <name evidence="1" type="ORF">EV194_11810</name>
</gene>
<organism evidence="1 2">
    <name type="scientific">Natronoflexus pectinivorans</name>
    <dbReference type="NCBI Taxonomy" id="682526"/>
    <lineage>
        <taxon>Bacteria</taxon>
        <taxon>Pseudomonadati</taxon>
        <taxon>Bacteroidota</taxon>
        <taxon>Bacteroidia</taxon>
        <taxon>Marinilabiliales</taxon>
        <taxon>Marinilabiliaceae</taxon>
        <taxon>Natronoflexus</taxon>
    </lineage>
</organism>
<evidence type="ECO:0000313" key="2">
    <source>
        <dbReference type="Proteomes" id="UP000295221"/>
    </source>
</evidence>
<dbReference type="Gene3D" id="1.20.1440.60">
    <property type="entry name" value="23S rRNA-intervening sequence"/>
    <property type="match status" value="1"/>
</dbReference>
<keyword evidence="2" id="KW-1185">Reference proteome</keyword>
<reference evidence="1 2" key="1">
    <citation type="submission" date="2019-03" db="EMBL/GenBank/DDBJ databases">
        <title>Genomic Encyclopedia of Type Strains, Phase IV (KMG-IV): sequencing the most valuable type-strain genomes for metagenomic binning, comparative biology and taxonomic classification.</title>
        <authorList>
            <person name="Goeker M."/>
        </authorList>
    </citation>
    <scope>NUCLEOTIDE SEQUENCE [LARGE SCALE GENOMIC DNA]</scope>
    <source>
        <strain evidence="1 2">DSM 24179</strain>
    </source>
</reference>
<accession>A0A4R2G9V3</accession>
<dbReference type="RefSeq" id="WP_132435268.1">
    <property type="nucleotide sequence ID" value="NZ_SLWK01000018.1"/>
</dbReference>
<name>A0A4R2G9V3_9BACT</name>
<protein>
    <submittedName>
        <fullName evidence="1">Four helix bundle protein</fullName>
    </submittedName>
</protein>
<evidence type="ECO:0000313" key="1">
    <source>
        <dbReference type="EMBL" id="TCO04421.1"/>
    </source>
</evidence>
<dbReference type="EMBL" id="SLWK01000018">
    <property type="protein sequence ID" value="TCO04421.1"/>
    <property type="molecule type" value="Genomic_DNA"/>
</dbReference>